<evidence type="ECO:0000313" key="1">
    <source>
        <dbReference type="EMBL" id="CAK8683615.1"/>
    </source>
</evidence>
<reference evidence="1 2" key="1">
    <citation type="submission" date="2024-02" db="EMBL/GenBank/DDBJ databases">
        <authorList>
            <person name="Daric V."/>
            <person name="Darras S."/>
        </authorList>
    </citation>
    <scope>NUCLEOTIDE SEQUENCE [LARGE SCALE GENOMIC DNA]</scope>
</reference>
<dbReference type="Proteomes" id="UP001642483">
    <property type="component" value="Unassembled WGS sequence"/>
</dbReference>
<evidence type="ECO:0000313" key="2">
    <source>
        <dbReference type="Proteomes" id="UP001642483"/>
    </source>
</evidence>
<organism evidence="1 2">
    <name type="scientific">Clavelina lepadiformis</name>
    <name type="common">Light-bulb sea squirt</name>
    <name type="synonym">Ascidia lepadiformis</name>
    <dbReference type="NCBI Taxonomy" id="159417"/>
    <lineage>
        <taxon>Eukaryota</taxon>
        <taxon>Metazoa</taxon>
        <taxon>Chordata</taxon>
        <taxon>Tunicata</taxon>
        <taxon>Ascidiacea</taxon>
        <taxon>Aplousobranchia</taxon>
        <taxon>Clavelinidae</taxon>
        <taxon>Clavelina</taxon>
    </lineage>
</organism>
<accession>A0ABP0FVH5</accession>
<name>A0ABP0FVH5_CLALP</name>
<comment type="caution">
    <text evidence="1">The sequence shown here is derived from an EMBL/GenBank/DDBJ whole genome shotgun (WGS) entry which is preliminary data.</text>
</comment>
<sequence>MNTRKNVKHTASVVARVNEERIRVLGSGARSKRKEQELVEEAKRYRLELDIAENSSTKRRNSKTVELTGGWTDLLRWSQSNSLCLCECGNTHKSPARS</sequence>
<keyword evidence="2" id="KW-1185">Reference proteome</keyword>
<gene>
    <name evidence="1" type="ORF">CVLEPA_LOCUS14668</name>
</gene>
<protein>
    <submittedName>
        <fullName evidence="1">Uncharacterized protein</fullName>
    </submittedName>
</protein>
<proteinExistence type="predicted"/>
<dbReference type="EMBL" id="CAWYQH010000097">
    <property type="protein sequence ID" value="CAK8683615.1"/>
    <property type="molecule type" value="Genomic_DNA"/>
</dbReference>